<keyword evidence="6" id="KW-0067">ATP-binding</keyword>
<dbReference type="Proteomes" id="UP000001549">
    <property type="component" value="Chromosome"/>
</dbReference>
<dbReference type="InterPro" id="IPR000719">
    <property type="entry name" value="Prot_kinase_dom"/>
</dbReference>
<dbReference type="EC" id="2.7.11.1" evidence="1"/>
<evidence type="ECO:0000256" key="4">
    <source>
        <dbReference type="ARBA" id="ARBA00022741"/>
    </source>
</evidence>
<keyword evidence="2 9" id="KW-0723">Serine/threonine-protein kinase</keyword>
<evidence type="ECO:0000256" key="2">
    <source>
        <dbReference type="ARBA" id="ARBA00022527"/>
    </source>
</evidence>
<dbReference type="KEGG" id="fsy:FsymDg_0862"/>
<dbReference type="GO" id="GO:0005524">
    <property type="term" value="F:ATP binding"/>
    <property type="evidence" value="ECO:0007669"/>
    <property type="project" value="UniProtKB-KW"/>
</dbReference>
<dbReference type="SMART" id="SM00220">
    <property type="entry name" value="S_TKc"/>
    <property type="match status" value="1"/>
</dbReference>
<dbReference type="PROSITE" id="PS50011">
    <property type="entry name" value="PROTEIN_KINASE_DOM"/>
    <property type="match status" value="1"/>
</dbReference>
<dbReference type="SUPFAM" id="SSF56112">
    <property type="entry name" value="Protein kinase-like (PK-like)"/>
    <property type="match status" value="1"/>
</dbReference>
<dbReference type="AlphaFoldDB" id="F8AWH0"/>
<dbReference type="eggNOG" id="COG0515">
    <property type="taxonomic scope" value="Bacteria"/>
</dbReference>
<feature type="compositionally biased region" description="Basic and acidic residues" evidence="7">
    <location>
        <begin position="339"/>
        <end position="357"/>
    </location>
</feature>
<evidence type="ECO:0000256" key="1">
    <source>
        <dbReference type="ARBA" id="ARBA00012513"/>
    </source>
</evidence>
<dbReference type="STRING" id="656024.FsymDg_0862"/>
<keyword evidence="5 9" id="KW-0418">Kinase</keyword>
<feature type="region of interest" description="Disordered" evidence="7">
    <location>
        <begin position="1"/>
        <end position="29"/>
    </location>
</feature>
<evidence type="ECO:0000256" key="7">
    <source>
        <dbReference type="SAM" id="MobiDB-lite"/>
    </source>
</evidence>
<evidence type="ECO:0000256" key="3">
    <source>
        <dbReference type="ARBA" id="ARBA00022679"/>
    </source>
</evidence>
<feature type="compositionally biased region" description="Polar residues" evidence="7">
    <location>
        <begin position="321"/>
        <end position="333"/>
    </location>
</feature>
<dbReference type="InterPro" id="IPR011009">
    <property type="entry name" value="Kinase-like_dom_sf"/>
</dbReference>
<feature type="region of interest" description="Disordered" evidence="7">
    <location>
        <begin position="404"/>
        <end position="503"/>
    </location>
</feature>
<name>F8AWH0_9ACTN</name>
<feature type="compositionally biased region" description="Low complexity" evidence="7">
    <location>
        <begin position="427"/>
        <end position="438"/>
    </location>
</feature>
<evidence type="ECO:0000313" key="10">
    <source>
        <dbReference type="Proteomes" id="UP000001549"/>
    </source>
</evidence>
<gene>
    <name evidence="9" type="ordered locus">FsymDg_0862</name>
</gene>
<dbReference type="RefSeq" id="WP_013872352.1">
    <property type="nucleotide sequence ID" value="NC_015656.1"/>
</dbReference>
<keyword evidence="4" id="KW-0547">Nucleotide-binding</keyword>
<feature type="compositionally biased region" description="Polar residues" evidence="7">
    <location>
        <begin position="472"/>
        <end position="490"/>
    </location>
</feature>
<dbReference type="HOGENOM" id="CLU_524516_0_0_11"/>
<dbReference type="EMBL" id="CP002801">
    <property type="protein sequence ID" value="AEH08374.1"/>
    <property type="molecule type" value="Genomic_DNA"/>
</dbReference>
<keyword evidence="3" id="KW-0808">Transferase</keyword>
<dbReference type="PANTHER" id="PTHR43289">
    <property type="entry name" value="MITOGEN-ACTIVATED PROTEIN KINASE KINASE KINASE 20-RELATED"/>
    <property type="match status" value="1"/>
</dbReference>
<sequence>MTVTTTPGSGASDPGDPERPNGLFVGPPEAPDQYELLGKGIAGGEGTVWRALYRGKLSLPLLFAVKSLNRPRGGPDDWPSAREIQRWKDQIVLLNALGTTHVVKPHEIFLGARSHHEGAVDGEANIPYLAMEWVEGETLAELVYGAPAGGRTIVERMKYVTQIADVLGKLHSLSQMKGNPSVHCDVKPGNCIVHPERGVVLVDLSMMRLLDDGSGGGMYSIGYTAPEVIADPYAPRQPSADLYSLGAVAVACVLGKVPPEPSRDAIRTLRKEVRAVGREAGVPNPEAFAAHVLAMLAEDPARRPSDGPAWAGQLLGMVSAGTASEVSSGTPRKTPSKAPGEKPSEPSETSVTEKAEPGARPASGLAALRGRLVLSVPALVVVGITVLLGIVLLRPSNADGLLGAWPEPADRGSADPPLTRPADPAGPVATGPPSATVTPVPPSESAAFSPPGTRQAAPGEDVLTPSVPPTQHPATTGPPGSTQRPSTQPTPVRPAGAIGAPAEGTQVRQCAYFSGTSRLPAGKTLILAVRNLSSEKPNKYVTYVFGWDKPSTLSSWRGRQYFGDGDSSVGQKYRVELMVVDLAAARAATAEAKKTTPADYTPVHALASRGTALAARTVVRIAGSGPNNNCAA</sequence>
<keyword evidence="10" id="KW-1185">Reference proteome</keyword>
<dbReference type="Pfam" id="PF00069">
    <property type="entry name" value="Pkinase"/>
    <property type="match status" value="1"/>
</dbReference>
<dbReference type="PANTHER" id="PTHR43289:SF6">
    <property type="entry name" value="SERINE_THREONINE-PROTEIN KINASE NEKL-3"/>
    <property type="match status" value="1"/>
</dbReference>
<protein>
    <recommendedName>
        <fullName evidence="1">non-specific serine/threonine protein kinase</fullName>
        <ecNumber evidence="1">2.7.11.1</ecNumber>
    </recommendedName>
</protein>
<accession>F8AWH0</accession>
<evidence type="ECO:0000256" key="5">
    <source>
        <dbReference type="ARBA" id="ARBA00022777"/>
    </source>
</evidence>
<organism evidence="9 10">
    <name type="scientific">Candidatus Protofrankia datiscae</name>
    <dbReference type="NCBI Taxonomy" id="2716812"/>
    <lineage>
        <taxon>Bacteria</taxon>
        <taxon>Bacillati</taxon>
        <taxon>Actinomycetota</taxon>
        <taxon>Actinomycetes</taxon>
        <taxon>Frankiales</taxon>
        <taxon>Frankiaceae</taxon>
        <taxon>Protofrankia</taxon>
    </lineage>
</organism>
<evidence type="ECO:0000256" key="6">
    <source>
        <dbReference type="ARBA" id="ARBA00022840"/>
    </source>
</evidence>
<reference evidence="9 10" key="1">
    <citation type="submission" date="2011-05" db="EMBL/GenBank/DDBJ databases">
        <title>Complete sequence of chromosome of Frankia symbiont of Datisca glomerata.</title>
        <authorList>
            <consortium name="US DOE Joint Genome Institute"/>
            <person name="Lucas S."/>
            <person name="Han J."/>
            <person name="Lapidus A."/>
            <person name="Cheng J.-F."/>
            <person name="Goodwin L."/>
            <person name="Pitluck S."/>
            <person name="Peters L."/>
            <person name="Mikhailova N."/>
            <person name="Chertkov O."/>
            <person name="Teshima H."/>
            <person name="Han C."/>
            <person name="Tapia R."/>
            <person name="Land M."/>
            <person name="Hauser L."/>
            <person name="Kyrpides N."/>
            <person name="Ivanova N."/>
            <person name="Pagani I."/>
            <person name="Berry A."/>
            <person name="Pawlowski K."/>
            <person name="Persson T."/>
            <person name="Vanden Heuvel B."/>
            <person name="Benson D."/>
            <person name="Woyke T."/>
        </authorList>
    </citation>
    <scope>NUCLEOTIDE SEQUENCE [LARGE SCALE GENOMIC DNA]</scope>
    <source>
        <strain evidence="10">4085684</strain>
    </source>
</reference>
<feature type="domain" description="Protein kinase" evidence="8">
    <location>
        <begin position="34"/>
        <end position="315"/>
    </location>
</feature>
<evidence type="ECO:0000313" key="9">
    <source>
        <dbReference type="EMBL" id="AEH08374.1"/>
    </source>
</evidence>
<dbReference type="Gene3D" id="1.10.510.10">
    <property type="entry name" value="Transferase(Phosphotransferase) domain 1"/>
    <property type="match status" value="1"/>
</dbReference>
<proteinExistence type="predicted"/>
<feature type="region of interest" description="Disordered" evidence="7">
    <location>
        <begin position="321"/>
        <end position="359"/>
    </location>
</feature>
<evidence type="ECO:0000259" key="8">
    <source>
        <dbReference type="PROSITE" id="PS50011"/>
    </source>
</evidence>
<dbReference type="GO" id="GO:0004674">
    <property type="term" value="F:protein serine/threonine kinase activity"/>
    <property type="evidence" value="ECO:0007669"/>
    <property type="project" value="UniProtKB-KW"/>
</dbReference>